<dbReference type="Proteomes" id="UP001595445">
    <property type="component" value="Unassembled WGS sequence"/>
</dbReference>
<reference evidence="3" key="1">
    <citation type="journal article" date="2019" name="Int. J. Syst. Evol. Microbiol.">
        <title>The Global Catalogue of Microorganisms (GCM) 10K type strain sequencing project: providing services to taxonomists for standard genome sequencing and annotation.</title>
        <authorList>
            <consortium name="The Broad Institute Genomics Platform"/>
            <consortium name="The Broad Institute Genome Sequencing Center for Infectious Disease"/>
            <person name="Wu L."/>
            <person name="Ma J."/>
        </authorList>
    </citation>
    <scope>NUCLEOTIDE SEQUENCE [LARGE SCALE GENOMIC DNA]</scope>
    <source>
        <strain evidence="3">KCTC 62102</strain>
    </source>
</reference>
<name>A0ABV7DRJ2_9RHOB</name>
<accession>A0ABV7DRJ2</accession>
<dbReference type="EMBL" id="JBHRSM010000010">
    <property type="protein sequence ID" value="MFC3085396.1"/>
    <property type="molecule type" value="Genomic_DNA"/>
</dbReference>
<dbReference type="RefSeq" id="WP_197644429.1">
    <property type="nucleotide sequence ID" value="NZ_JAEACP010000011.1"/>
</dbReference>
<comment type="caution">
    <text evidence="2">The sequence shown here is derived from an EMBL/GenBank/DDBJ whole genome shotgun (WGS) entry which is preliminary data.</text>
</comment>
<evidence type="ECO:0000313" key="2">
    <source>
        <dbReference type="EMBL" id="MFC3085396.1"/>
    </source>
</evidence>
<organism evidence="2 3">
    <name type="scientific">Tabrizicola soli</name>
    <dbReference type="NCBI Taxonomy" id="2185115"/>
    <lineage>
        <taxon>Bacteria</taxon>
        <taxon>Pseudomonadati</taxon>
        <taxon>Pseudomonadota</taxon>
        <taxon>Alphaproteobacteria</taxon>
        <taxon>Rhodobacterales</taxon>
        <taxon>Paracoccaceae</taxon>
        <taxon>Tabrizicola</taxon>
    </lineage>
</organism>
<keyword evidence="3" id="KW-1185">Reference proteome</keyword>
<protein>
    <submittedName>
        <fullName evidence="2">DUF3489 domain-containing protein</fullName>
    </submittedName>
</protein>
<gene>
    <name evidence="2" type="ORF">ACFOD6_04965</name>
</gene>
<dbReference type="Pfam" id="PF11994">
    <property type="entry name" value="DUF3489"/>
    <property type="match status" value="1"/>
</dbReference>
<feature type="region of interest" description="Disordered" evidence="1">
    <location>
        <begin position="1"/>
        <end position="68"/>
    </location>
</feature>
<evidence type="ECO:0000256" key="1">
    <source>
        <dbReference type="SAM" id="MobiDB-lite"/>
    </source>
</evidence>
<evidence type="ECO:0000313" key="3">
    <source>
        <dbReference type="Proteomes" id="UP001595445"/>
    </source>
</evidence>
<proteinExistence type="predicted"/>
<dbReference type="InterPro" id="IPR021880">
    <property type="entry name" value="DUF3489"/>
</dbReference>
<sequence>MTTRKHNTIVPDTPPSERSKDAANSDDTTAAIPAVPKAPQPPRRGKDKATTRNETNAPAASEDEAPNGAALATGVAVANSLPQSKLDRLLIRLRQPGGATISDLMDATGWQAHSVRGAIAGALRKKGHTVVSGKTDGGERRYRLQGAP</sequence>